<keyword evidence="3 5" id="KW-1133">Transmembrane helix</keyword>
<feature type="transmembrane region" description="Helical" evidence="5">
    <location>
        <begin position="207"/>
        <end position="224"/>
    </location>
</feature>
<dbReference type="EMBL" id="LAZR01001567">
    <property type="protein sequence ID" value="KKN42635.1"/>
    <property type="molecule type" value="Genomic_DNA"/>
</dbReference>
<organism evidence="6">
    <name type="scientific">marine sediment metagenome</name>
    <dbReference type="NCBI Taxonomy" id="412755"/>
    <lineage>
        <taxon>unclassified sequences</taxon>
        <taxon>metagenomes</taxon>
        <taxon>ecological metagenomes</taxon>
    </lineage>
</organism>
<evidence type="ECO:0008006" key="7">
    <source>
        <dbReference type="Google" id="ProtNLM"/>
    </source>
</evidence>
<comment type="subcellular location">
    <subcellularLocation>
        <location evidence="1">Membrane</location>
        <topology evidence="1">Multi-pass membrane protein</topology>
    </subcellularLocation>
</comment>
<feature type="transmembrane region" description="Helical" evidence="5">
    <location>
        <begin position="170"/>
        <end position="187"/>
    </location>
</feature>
<name>A0A0F9QEX0_9ZZZZ</name>
<comment type="caution">
    <text evidence="6">The sequence shown here is derived from an EMBL/GenBank/DDBJ whole genome shotgun (WGS) entry which is preliminary data.</text>
</comment>
<accession>A0A0F9QEX0</accession>
<dbReference type="Pfam" id="PF02535">
    <property type="entry name" value="Zip"/>
    <property type="match status" value="1"/>
</dbReference>
<gene>
    <name evidence="6" type="ORF">LCGC14_0711260</name>
</gene>
<dbReference type="PANTHER" id="PTHR16950">
    <property type="entry name" value="ZINC TRANSPORTER SLC39A7 HISTIDINE-RICH MEMBRANE PROTEIN KE4"/>
    <property type="match status" value="1"/>
</dbReference>
<evidence type="ECO:0000256" key="5">
    <source>
        <dbReference type="SAM" id="Phobius"/>
    </source>
</evidence>
<evidence type="ECO:0000256" key="3">
    <source>
        <dbReference type="ARBA" id="ARBA00022989"/>
    </source>
</evidence>
<protein>
    <recommendedName>
        <fullName evidence="7">Zinc/iron permease</fullName>
    </recommendedName>
</protein>
<dbReference type="PANTHER" id="PTHR16950:SF16">
    <property type="entry name" value="ZINC TRANSPORTER ZIP13"/>
    <property type="match status" value="1"/>
</dbReference>
<dbReference type="GO" id="GO:0046873">
    <property type="term" value="F:metal ion transmembrane transporter activity"/>
    <property type="evidence" value="ECO:0007669"/>
    <property type="project" value="InterPro"/>
</dbReference>
<dbReference type="GO" id="GO:0016020">
    <property type="term" value="C:membrane"/>
    <property type="evidence" value="ECO:0007669"/>
    <property type="project" value="UniProtKB-SubCell"/>
</dbReference>
<evidence type="ECO:0000256" key="1">
    <source>
        <dbReference type="ARBA" id="ARBA00004141"/>
    </source>
</evidence>
<feature type="transmembrane region" description="Helical" evidence="5">
    <location>
        <begin position="12"/>
        <end position="32"/>
    </location>
</feature>
<proteinExistence type="predicted"/>
<feature type="transmembrane region" description="Helical" evidence="5">
    <location>
        <begin position="143"/>
        <end position="164"/>
    </location>
</feature>
<reference evidence="6" key="1">
    <citation type="journal article" date="2015" name="Nature">
        <title>Complex archaea that bridge the gap between prokaryotes and eukaryotes.</title>
        <authorList>
            <person name="Spang A."/>
            <person name="Saw J.H."/>
            <person name="Jorgensen S.L."/>
            <person name="Zaremba-Niedzwiedzka K."/>
            <person name="Martijn J."/>
            <person name="Lind A.E."/>
            <person name="van Eijk R."/>
            <person name="Schleper C."/>
            <person name="Guy L."/>
            <person name="Ettema T.J."/>
        </authorList>
    </citation>
    <scope>NUCLEOTIDE SEQUENCE</scope>
</reference>
<keyword evidence="2 5" id="KW-0812">Transmembrane</keyword>
<sequence>MFLGEKYQKMLVPILISFATGILLAAALLGLIPEAIDKVGDANVIMPYVLGGILVFFFMEKIVIWRNCRNKECEVHSHASGPIILIGDSLHNLTDGIVIAAAFLTNLTLGIGAGLTILIHELAHETGDFAILLHSGFSKKKALLYNFISSSTTIPAAIVGYYLIGAIDTIVPFVLAISAASFIYIALSDLTPDLHQHTDLKYSFRQLLFIILGILLMILLLTMVRQ</sequence>
<feature type="transmembrane region" description="Helical" evidence="5">
    <location>
        <begin position="44"/>
        <end position="64"/>
    </location>
</feature>
<dbReference type="InterPro" id="IPR003689">
    <property type="entry name" value="ZIP"/>
</dbReference>
<evidence type="ECO:0000256" key="4">
    <source>
        <dbReference type="ARBA" id="ARBA00023136"/>
    </source>
</evidence>
<dbReference type="AlphaFoldDB" id="A0A0F9QEX0"/>
<keyword evidence="4 5" id="KW-0472">Membrane</keyword>
<evidence type="ECO:0000256" key="2">
    <source>
        <dbReference type="ARBA" id="ARBA00022692"/>
    </source>
</evidence>
<evidence type="ECO:0000313" key="6">
    <source>
        <dbReference type="EMBL" id="KKN42635.1"/>
    </source>
</evidence>